<dbReference type="AlphaFoldDB" id="A0A378IFI2"/>
<evidence type="ECO:0000313" key="7">
    <source>
        <dbReference type="EMBL" id="STX30984.1"/>
    </source>
</evidence>
<dbReference type="STRING" id="28083.Lbir_2905"/>
<dbReference type="PRINTS" id="PR01006">
    <property type="entry name" value="FLGHOOKFLIE"/>
</dbReference>
<dbReference type="Pfam" id="PF02049">
    <property type="entry name" value="FliE"/>
    <property type="match status" value="1"/>
</dbReference>
<dbReference type="PANTHER" id="PTHR34653">
    <property type="match status" value="1"/>
</dbReference>
<dbReference type="Proteomes" id="UP000255066">
    <property type="component" value="Unassembled WGS sequence"/>
</dbReference>
<dbReference type="EMBL" id="LNXT01000048">
    <property type="protein sequence ID" value="KTC68303.1"/>
    <property type="molecule type" value="Genomic_DNA"/>
</dbReference>
<dbReference type="PANTHER" id="PTHR34653:SF1">
    <property type="entry name" value="FLAGELLAR HOOK-BASAL BODY COMPLEX PROTEIN FLIE"/>
    <property type="match status" value="1"/>
</dbReference>
<name>A0A378IFI2_9GAMM</name>
<keyword evidence="4 5" id="KW-0975">Bacterial flagellum</keyword>
<dbReference type="GO" id="GO:0009425">
    <property type="term" value="C:bacterial-type flagellum basal body"/>
    <property type="evidence" value="ECO:0007669"/>
    <property type="project" value="UniProtKB-SubCell"/>
</dbReference>
<dbReference type="GO" id="GO:0071973">
    <property type="term" value="P:bacterial-type flagellum-dependent cell motility"/>
    <property type="evidence" value="ECO:0007669"/>
    <property type="project" value="InterPro"/>
</dbReference>
<evidence type="ECO:0000256" key="3">
    <source>
        <dbReference type="ARBA" id="ARBA00018024"/>
    </source>
</evidence>
<evidence type="ECO:0000313" key="8">
    <source>
        <dbReference type="Proteomes" id="UP000054735"/>
    </source>
</evidence>
<reference evidence="7 9" key="2">
    <citation type="submission" date="2018-06" db="EMBL/GenBank/DDBJ databases">
        <authorList>
            <consortium name="Pathogen Informatics"/>
            <person name="Doyle S."/>
        </authorList>
    </citation>
    <scope>NUCLEOTIDE SEQUENCE [LARGE SCALE GENOMIC DNA]</scope>
    <source>
        <strain evidence="7 9">NCTC12437</strain>
    </source>
</reference>
<comment type="subcellular location">
    <subcellularLocation>
        <location evidence="1 5">Bacterial flagellum basal body</location>
    </subcellularLocation>
</comment>
<dbReference type="GO" id="GO:0005198">
    <property type="term" value="F:structural molecule activity"/>
    <property type="evidence" value="ECO:0007669"/>
    <property type="project" value="UniProtKB-UniRule"/>
</dbReference>
<dbReference type="HAMAP" id="MF_00724">
    <property type="entry name" value="FliE"/>
    <property type="match status" value="1"/>
</dbReference>
<comment type="similarity">
    <text evidence="2 5">Belongs to the FliE family.</text>
</comment>
<dbReference type="NCBIfam" id="TIGR00205">
    <property type="entry name" value="fliE"/>
    <property type="match status" value="1"/>
</dbReference>
<keyword evidence="7" id="KW-0966">Cell projection</keyword>
<dbReference type="RefSeq" id="WP_058524876.1">
    <property type="nucleotide sequence ID" value="NZ_CAAAHV010000021.1"/>
</dbReference>
<proteinExistence type="inferred from homology"/>
<evidence type="ECO:0000313" key="9">
    <source>
        <dbReference type="Proteomes" id="UP000255066"/>
    </source>
</evidence>
<evidence type="ECO:0000256" key="2">
    <source>
        <dbReference type="ARBA" id="ARBA00009272"/>
    </source>
</evidence>
<protein>
    <recommendedName>
        <fullName evidence="3 5">Flagellar hook-basal body complex protein FliE</fullName>
    </recommendedName>
</protein>
<evidence type="ECO:0000256" key="5">
    <source>
        <dbReference type="HAMAP-Rule" id="MF_00724"/>
    </source>
</evidence>
<keyword evidence="7" id="KW-0969">Cilium</keyword>
<keyword evidence="8" id="KW-1185">Reference proteome</keyword>
<organism evidence="7 9">
    <name type="scientific">Legionella birminghamensis</name>
    <dbReference type="NCBI Taxonomy" id="28083"/>
    <lineage>
        <taxon>Bacteria</taxon>
        <taxon>Pseudomonadati</taxon>
        <taxon>Pseudomonadota</taxon>
        <taxon>Gammaproteobacteria</taxon>
        <taxon>Legionellales</taxon>
        <taxon>Legionellaceae</taxon>
        <taxon>Legionella</taxon>
    </lineage>
</organism>
<reference evidence="6 8" key="1">
    <citation type="submission" date="2015-11" db="EMBL/GenBank/DDBJ databases">
        <title>Genomic analysis of 38 Legionella species identifies large and diverse effector repertoires.</title>
        <authorList>
            <person name="Burstein D."/>
            <person name="Amaro F."/>
            <person name="Zusman T."/>
            <person name="Lifshitz Z."/>
            <person name="Cohen O."/>
            <person name="Gilbert J.A."/>
            <person name="Pupko T."/>
            <person name="Shuman H.A."/>
            <person name="Segal G."/>
        </authorList>
    </citation>
    <scope>NUCLEOTIDE SEQUENCE [LARGE SCALE GENOMIC DNA]</scope>
    <source>
        <strain evidence="6 8">CDC#1407-AL-14</strain>
    </source>
</reference>
<dbReference type="GO" id="GO:0003774">
    <property type="term" value="F:cytoskeletal motor activity"/>
    <property type="evidence" value="ECO:0007669"/>
    <property type="project" value="InterPro"/>
</dbReference>
<keyword evidence="7" id="KW-0282">Flagellum</keyword>
<evidence type="ECO:0000256" key="1">
    <source>
        <dbReference type="ARBA" id="ARBA00004117"/>
    </source>
</evidence>
<dbReference type="OrthoDB" id="8909229at2"/>
<accession>A0A378IFI2</accession>
<evidence type="ECO:0000256" key="4">
    <source>
        <dbReference type="ARBA" id="ARBA00023143"/>
    </source>
</evidence>
<dbReference type="InterPro" id="IPR001624">
    <property type="entry name" value="FliE"/>
</dbReference>
<dbReference type="EMBL" id="UGNW01000001">
    <property type="protein sequence ID" value="STX30984.1"/>
    <property type="molecule type" value="Genomic_DNA"/>
</dbReference>
<evidence type="ECO:0000313" key="6">
    <source>
        <dbReference type="EMBL" id="KTC68303.1"/>
    </source>
</evidence>
<dbReference type="Proteomes" id="UP000054735">
    <property type="component" value="Unassembled WGS sequence"/>
</dbReference>
<sequence>MTIEPVNHFKIELMKEQPISQAGEFGHWLAAPLQQMNSKLIEADDSLQQLVSGQSVNLHQVMINMEEAKLSFQFLEQVRNRLMTAYQEIIREQI</sequence>
<gene>
    <name evidence="5" type="primary">fliE</name>
    <name evidence="6" type="ORF">Lbir_2905</name>
    <name evidence="7" type="ORF">NCTC12437_00751</name>
</gene>